<dbReference type="SUPFAM" id="SSF56801">
    <property type="entry name" value="Acetyl-CoA synthetase-like"/>
    <property type="match status" value="1"/>
</dbReference>
<evidence type="ECO:0000313" key="4">
    <source>
        <dbReference type="EMBL" id="GGC76583.1"/>
    </source>
</evidence>
<evidence type="ECO:0000313" key="5">
    <source>
        <dbReference type="Proteomes" id="UP000641514"/>
    </source>
</evidence>
<dbReference type="Gene3D" id="3.30.300.30">
    <property type="match status" value="1"/>
</dbReference>
<name>A0A916UL07_9ACTN</name>
<sequence>MTTLEPLAVPAGPAVLDILPQLESALAGKKCWLPHAEGSLSPAAREISALVPLPETALVVSTSGTTGTPKAAMLSASALTASAHATHERLGGPGRWVLALPAHHIAGIQVLIRSILSETTPSVVDLAQGFSPTHFAEIVSPLLGRDERLYTSLVPGQLHKIFDDVHATEVLRHFDAVLIGGAAMPASLHSRAASEGIRVVRTYGMSETCGGCVYDGVPLSGVRVRVEDGRIVIGGDTVASGYINFPDHPNFAEPGWFRTDDAGTFTDGVLTVHGRLDEAISTGGLTVFPHIVEHALLDHPAVRDCAIVGVPDERLGYRIAAVVVTQDGDPITLAEVRGFITERLDRYAAPRELHIVTELPVRGPGKVDRRALVRMIST</sequence>
<comment type="caution">
    <text evidence="4">The sequence shown here is derived from an EMBL/GenBank/DDBJ whole genome shotgun (WGS) entry which is preliminary data.</text>
</comment>
<evidence type="ECO:0000259" key="2">
    <source>
        <dbReference type="Pfam" id="PF00501"/>
    </source>
</evidence>
<evidence type="ECO:0000259" key="3">
    <source>
        <dbReference type="Pfam" id="PF13193"/>
    </source>
</evidence>
<dbReference type="GO" id="GO:0006631">
    <property type="term" value="P:fatty acid metabolic process"/>
    <property type="evidence" value="ECO:0007669"/>
    <property type="project" value="TreeGrafter"/>
</dbReference>
<organism evidence="4 5">
    <name type="scientific">Hoyosella rhizosphaerae</name>
    <dbReference type="NCBI Taxonomy" id="1755582"/>
    <lineage>
        <taxon>Bacteria</taxon>
        <taxon>Bacillati</taxon>
        <taxon>Actinomycetota</taxon>
        <taxon>Actinomycetes</taxon>
        <taxon>Mycobacteriales</taxon>
        <taxon>Hoyosellaceae</taxon>
        <taxon>Hoyosella</taxon>
    </lineage>
</organism>
<dbReference type="InterPro" id="IPR045851">
    <property type="entry name" value="AMP-bd_C_sf"/>
</dbReference>
<reference evidence="4" key="1">
    <citation type="journal article" date="2014" name="Int. J. Syst. Evol. Microbiol.">
        <title>Complete genome sequence of Corynebacterium casei LMG S-19264T (=DSM 44701T), isolated from a smear-ripened cheese.</title>
        <authorList>
            <consortium name="US DOE Joint Genome Institute (JGI-PGF)"/>
            <person name="Walter F."/>
            <person name="Albersmeier A."/>
            <person name="Kalinowski J."/>
            <person name="Ruckert C."/>
        </authorList>
    </citation>
    <scope>NUCLEOTIDE SEQUENCE</scope>
    <source>
        <strain evidence="4">CGMCC 1.15478</strain>
    </source>
</reference>
<dbReference type="AlphaFoldDB" id="A0A916UL07"/>
<dbReference type="RefSeq" id="WP_188677605.1">
    <property type="nucleotide sequence ID" value="NZ_BMJH01000004.1"/>
</dbReference>
<dbReference type="InterPro" id="IPR000873">
    <property type="entry name" value="AMP-dep_synth/lig_dom"/>
</dbReference>
<dbReference type="Pfam" id="PF00501">
    <property type="entry name" value="AMP-binding"/>
    <property type="match status" value="1"/>
</dbReference>
<proteinExistence type="inferred from homology"/>
<dbReference type="PANTHER" id="PTHR43201:SF8">
    <property type="entry name" value="ACYL-COA SYNTHETASE FAMILY MEMBER 3"/>
    <property type="match status" value="1"/>
</dbReference>
<gene>
    <name evidence="4" type="ORF">GCM10011410_32320</name>
</gene>
<protein>
    <submittedName>
        <fullName evidence="4">O-succinylbenzoic acid--CoA ligase MenE</fullName>
    </submittedName>
</protein>
<comment type="similarity">
    <text evidence="1">Belongs to the ATP-dependent AMP-binding enzyme family.</text>
</comment>
<accession>A0A916UL07</accession>
<dbReference type="NCBIfam" id="NF005877">
    <property type="entry name" value="PRK07824.1"/>
    <property type="match status" value="1"/>
</dbReference>
<dbReference type="Proteomes" id="UP000641514">
    <property type="component" value="Unassembled WGS sequence"/>
</dbReference>
<feature type="domain" description="AMP-binding enzyme C-terminal" evidence="3">
    <location>
        <begin position="292"/>
        <end position="366"/>
    </location>
</feature>
<dbReference type="PANTHER" id="PTHR43201">
    <property type="entry name" value="ACYL-COA SYNTHETASE"/>
    <property type="match status" value="1"/>
</dbReference>
<feature type="domain" description="AMP-dependent synthetase/ligase" evidence="2">
    <location>
        <begin position="54"/>
        <end position="242"/>
    </location>
</feature>
<evidence type="ECO:0000256" key="1">
    <source>
        <dbReference type="ARBA" id="ARBA00006432"/>
    </source>
</evidence>
<dbReference type="InterPro" id="IPR042099">
    <property type="entry name" value="ANL_N_sf"/>
</dbReference>
<dbReference type="InterPro" id="IPR025110">
    <property type="entry name" value="AMP-bd_C"/>
</dbReference>
<reference evidence="4" key="2">
    <citation type="submission" date="2020-09" db="EMBL/GenBank/DDBJ databases">
        <authorList>
            <person name="Sun Q."/>
            <person name="Zhou Y."/>
        </authorList>
    </citation>
    <scope>NUCLEOTIDE SEQUENCE</scope>
    <source>
        <strain evidence="4">CGMCC 1.15478</strain>
    </source>
</reference>
<keyword evidence="5" id="KW-1185">Reference proteome</keyword>
<dbReference type="GO" id="GO:0031956">
    <property type="term" value="F:medium-chain fatty acid-CoA ligase activity"/>
    <property type="evidence" value="ECO:0007669"/>
    <property type="project" value="TreeGrafter"/>
</dbReference>
<dbReference type="EMBL" id="BMJH01000004">
    <property type="protein sequence ID" value="GGC76583.1"/>
    <property type="molecule type" value="Genomic_DNA"/>
</dbReference>
<keyword evidence="4" id="KW-0436">Ligase</keyword>
<dbReference type="Gene3D" id="3.40.50.12780">
    <property type="entry name" value="N-terminal domain of ligase-like"/>
    <property type="match status" value="1"/>
</dbReference>
<dbReference type="Pfam" id="PF13193">
    <property type="entry name" value="AMP-binding_C"/>
    <property type="match status" value="1"/>
</dbReference>